<gene>
    <name evidence="1" type="ORF">MNBD_PLANCTO02-2893</name>
</gene>
<dbReference type="EMBL" id="UOGL01000077">
    <property type="protein sequence ID" value="VAX36763.1"/>
    <property type="molecule type" value="Genomic_DNA"/>
</dbReference>
<name>A0A3B1DJ26_9ZZZZ</name>
<protein>
    <submittedName>
        <fullName evidence="1">Uncharacterized protein</fullName>
    </submittedName>
</protein>
<organism evidence="1">
    <name type="scientific">hydrothermal vent metagenome</name>
    <dbReference type="NCBI Taxonomy" id="652676"/>
    <lineage>
        <taxon>unclassified sequences</taxon>
        <taxon>metagenomes</taxon>
        <taxon>ecological metagenomes</taxon>
    </lineage>
</organism>
<evidence type="ECO:0000313" key="1">
    <source>
        <dbReference type="EMBL" id="VAX36763.1"/>
    </source>
</evidence>
<dbReference type="AlphaFoldDB" id="A0A3B1DJ26"/>
<feature type="non-terminal residue" evidence="1">
    <location>
        <position position="286"/>
    </location>
</feature>
<proteinExistence type="predicted"/>
<sequence>MTILKNCQLNRKKKMTRRHRYLSWLVLLLSVFAVSIPQAEDSLPPYVDDNLANDTFIISVGKHRNVGIGFGHLALGTHDLKVVLQAPYSDSNSIGWEVRSSEVFDYLGQGLWGRDPNTISNKVHHDYLAAGKKGNDNHAVLFEGTLLLGPGPGTDIPVFQADVAFLDIDVDAEGLSGSETEDENEVSSGFLMPVTIPESSFSPEAISADSNWGELRLNLSTQTSGVLTFDINGNSVAISQVSGSQQALVPAEIVVPEGGLQQVFHIHTNTNFQNNTEIKAIFTPEG</sequence>
<accession>A0A3B1DJ26</accession>
<reference evidence="1" key="1">
    <citation type="submission" date="2018-06" db="EMBL/GenBank/DDBJ databases">
        <authorList>
            <person name="Zhirakovskaya E."/>
        </authorList>
    </citation>
    <scope>NUCLEOTIDE SEQUENCE</scope>
</reference>